<protein>
    <recommendedName>
        <fullName evidence="4">RDD domain-containing protein</fullName>
    </recommendedName>
</protein>
<proteinExistence type="predicted"/>
<gene>
    <name evidence="2" type="ORF">CVV64_15340</name>
</gene>
<keyword evidence="1" id="KW-0812">Transmembrane</keyword>
<feature type="transmembrane region" description="Helical" evidence="1">
    <location>
        <begin position="128"/>
        <end position="147"/>
    </location>
</feature>
<accession>A0A2N1PLG7</accession>
<name>A0A2N1PLG7_9BACT</name>
<evidence type="ECO:0000313" key="3">
    <source>
        <dbReference type="Proteomes" id="UP000233256"/>
    </source>
</evidence>
<keyword evidence="1" id="KW-1133">Transmembrane helix</keyword>
<reference evidence="2 3" key="1">
    <citation type="journal article" date="2017" name="ISME J.">
        <title>Potential for microbial H2 and metal transformations associated with novel bacteria and archaea in deep terrestrial subsurface sediments.</title>
        <authorList>
            <person name="Hernsdorf A.W."/>
            <person name="Amano Y."/>
            <person name="Miyakawa K."/>
            <person name="Ise K."/>
            <person name="Suzuki Y."/>
            <person name="Anantharaman K."/>
            <person name="Probst A."/>
            <person name="Burstein D."/>
            <person name="Thomas B.C."/>
            <person name="Banfield J.F."/>
        </authorList>
    </citation>
    <scope>NUCLEOTIDE SEQUENCE [LARGE SCALE GENOMIC DNA]</scope>
    <source>
        <strain evidence="2">HGW-Wallbacteria-1</strain>
    </source>
</reference>
<comment type="caution">
    <text evidence="2">The sequence shown here is derived from an EMBL/GenBank/DDBJ whole genome shotgun (WGS) entry which is preliminary data.</text>
</comment>
<organism evidence="2 3">
    <name type="scientific">Candidatus Wallbacteria bacterium HGW-Wallbacteria-1</name>
    <dbReference type="NCBI Taxonomy" id="2013854"/>
    <lineage>
        <taxon>Bacteria</taxon>
        <taxon>Candidatus Walliibacteriota</taxon>
    </lineage>
</organism>
<feature type="transmembrane region" description="Helical" evidence="1">
    <location>
        <begin position="7"/>
        <end position="30"/>
    </location>
</feature>
<feature type="transmembrane region" description="Helical" evidence="1">
    <location>
        <begin position="87"/>
        <end position="105"/>
    </location>
</feature>
<evidence type="ECO:0000256" key="1">
    <source>
        <dbReference type="SAM" id="Phobius"/>
    </source>
</evidence>
<sequence>MKKLIHLLARIEAALIDLLLFFLPAVLVGLKSPNSIWPLILGTAAGAMFLLRDWLFSPGRLLTETTLTQGYGSACNSPAISLVRQSLLLIPFLALIESLVILLRGDKKRLGDLLTECTVTVNAPDRKILVIAVFFALLGFLVIYFGYSGGLAINNPQDIKPL</sequence>
<evidence type="ECO:0008006" key="4">
    <source>
        <dbReference type="Google" id="ProtNLM"/>
    </source>
</evidence>
<dbReference type="EMBL" id="PGXC01000023">
    <property type="protein sequence ID" value="PKK89181.1"/>
    <property type="molecule type" value="Genomic_DNA"/>
</dbReference>
<evidence type="ECO:0000313" key="2">
    <source>
        <dbReference type="EMBL" id="PKK89181.1"/>
    </source>
</evidence>
<dbReference type="Proteomes" id="UP000233256">
    <property type="component" value="Unassembled WGS sequence"/>
</dbReference>
<keyword evidence="1" id="KW-0472">Membrane</keyword>
<dbReference type="AlphaFoldDB" id="A0A2N1PLG7"/>